<dbReference type="PANTHER" id="PTHR30345:SF0">
    <property type="entry name" value="DNA DAMAGE-REPAIR_TOLERATION PROTEIN DRT102"/>
    <property type="match status" value="1"/>
</dbReference>
<comment type="similarity">
    <text evidence="1">Belongs to the LacAB/RpiB family.</text>
</comment>
<dbReference type="PANTHER" id="PTHR30345">
    <property type="entry name" value="RIBOSE-5-PHOSPHATE ISOMERASE B"/>
    <property type="match status" value="1"/>
</dbReference>
<dbReference type="SUPFAM" id="SSF89623">
    <property type="entry name" value="Ribose/Galactose isomerase RpiB/AlsB"/>
    <property type="match status" value="1"/>
</dbReference>
<dbReference type="AlphaFoldDB" id="A0A0G4QDN8"/>
<dbReference type="EMBL" id="JAEKCB010000006">
    <property type="protein sequence ID" value="MBJ2118497.1"/>
    <property type="molecule type" value="Genomic_DNA"/>
</dbReference>
<dbReference type="InterPro" id="IPR003500">
    <property type="entry name" value="RpiB_LacA_LacB"/>
</dbReference>
<evidence type="ECO:0000256" key="1">
    <source>
        <dbReference type="ARBA" id="ARBA00008754"/>
    </source>
</evidence>
<evidence type="ECO:0000313" key="4">
    <source>
        <dbReference type="Proteomes" id="UP000183920"/>
    </source>
</evidence>
<accession>A0A0G4QDN8</accession>
<keyword evidence="2" id="KW-0413">Isomerase</keyword>
<dbReference type="NCBIfam" id="TIGR00689">
    <property type="entry name" value="rpiB_lacA_lacB"/>
    <property type="match status" value="1"/>
</dbReference>
<dbReference type="InterPro" id="IPR036569">
    <property type="entry name" value="RpiB_LacA_LacB_sf"/>
</dbReference>
<keyword evidence="5" id="KW-1185">Reference proteome</keyword>
<organism evidence="2 4">
    <name type="scientific">Proteus penneri</name>
    <dbReference type="NCBI Taxonomy" id="102862"/>
    <lineage>
        <taxon>Bacteria</taxon>
        <taxon>Pseudomonadati</taxon>
        <taxon>Pseudomonadota</taxon>
        <taxon>Gammaproteobacteria</taxon>
        <taxon>Enterobacterales</taxon>
        <taxon>Morganellaceae</taxon>
        <taxon>Proteus</taxon>
    </lineage>
</organism>
<dbReference type="EMBL" id="CVRY01000005">
    <property type="protein sequence ID" value="CRL63711.1"/>
    <property type="molecule type" value="Genomic_DNA"/>
</dbReference>
<proteinExistence type="inferred from homology"/>
<reference evidence="3 5" key="3">
    <citation type="submission" date="2020-12" db="EMBL/GenBank/DDBJ databases">
        <title>Enhanced detection system for hospital associated transmission using whole genome sequencing surveillance.</title>
        <authorList>
            <person name="Harrison L.H."/>
            <person name="Van Tyne D."/>
            <person name="Marsh J.W."/>
            <person name="Griffith M.P."/>
            <person name="Snyder D.J."/>
            <person name="Cooper V.S."/>
            <person name="Mustapha M."/>
        </authorList>
    </citation>
    <scope>NUCLEOTIDE SEQUENCE [LARGE SCALE GENOMIC DNA]</scope>
    <source>
        <strain evidence="3 5">PR00195</strain>
    </source>
</reference>
<dbReference type="GO" id="GO:0016861">
    <property type="term" value="F:intramolecular oxidoreductase activity, interconverting aldoses and ketoses"/>
    <property type="evidence" value="ECO:0007669"/>
    <property type="project" value="UniProtKB-ARBA"/>
</dbReference>
<dbReference type="RefSeq" id="WP_006536167.1">
    <property type="nucleotide sequence ID" value="NZ_CAXOKJ010000019.1"/>
</dbReference>
<evidence type="ECO:0000313" key="5">
    <source>
        <dbReference type="Proteomes" id="UP000619976"/>
    </source>
</evidence>
<evidence type="ECO:0000313" key="2">
    <source>
        <dbReference type="EMBL" id="CRL63711.1"/>
    </source>
</evidence>
<reference evidence="2" key="1">
    <citation type="submission" date="2015-06" db="EMBL/GenBank/DDBJ databases">
        <authorList>
            <person name="Urmite Genomes Urmite Genomes"/>
        </authorList>
    </citation>
    <scope>NUCLEOTIDE SEQUENCE [LARGE SCALE GENOMIC DNA]</scope>
    <source>
        <strain evidence="2">CSUR P1867</strain>
    </source>
</reference>
<dbReference type="Pfam" id="PF02502">
    <property type="entry name" value="LacAB_rpiB"/>
    <property type="match status" value="1"/>
</dbReference>
<protein>
    <submittedName>
        <fullName evidence="2">Ribose-5-phosphate isomerase B</fullName>
    </submittedName>
    <submittedName>
        <fullName evidence="3">RpiB/LacA/LacB family sugar-phosphate isomerase</fullName>
    </submittedName>
</protein>
<gene>
    <name evidence="2" type="primary">rpiB</name>
    <name evidence="2" type="ORF">BN1804_02627</name>
    <name evidence="3" type="ORF">JFQ69_12605</name>
</gene>
<evidence type="ECO:0000313" key="3">
    <source>
        <dbReference type="EMBL" id="MBJ2118497.1"/>
    </source>
</evidence>
<dbReference type="Proteomes" id="UP000619976">
    <property type="component" value="Unassembled WGS sequence"/>
</dbReference>
<sequence length="158" mass="17248">MENRTIIMGADPSGFELKNAIKSYLLEKNYTIKDLTESGPIGYCDVGDKVGSIISEHPEYIGFVFCGTGMGVSISANKHKNVYCGVCESVTSARFCKIINNCNILAMGGLLITPFKAKMMVDAYLSATFTEGFSEATPEDLQSGLNSMKQVEKKIYKN</sequence>
<dbReference type="GO" id="GO:0005975">
    <property type="term" value="P:carbohydrate metabolic process"/>
    <property type="evidence" value="ECO:0007669"/>
    <property type="project" value="InterPro"/>
</dbReference>
<name>A0A0G4QDN8_9GAMM</name>
<dbReference type="Proteomes" id="UP000183920">
    <property type="component" value="Unassembled WGS sequence"/>
</dbReference>
<reference evidence="4" key="2">
    <citation type="submission" date="2015-06" db="EMBL/GenBank/DDBJ databases">
        <authorList>
            <person name="Urmite Genomes"/>
        </authorList>
    </citation>
    <scope>NUCLEOTIDE SEQUENCE [LARGE SCALE GENOMIC DNA]</scope>
    <source>
        <strain evidence="4">CSUR P1867</strain>
    </source>
</reference>
<dbReference type="Gene3D" id="3.40.1400.10">
    <property type="entry name" value="Sugar-phosphate isomerase, RpiB/LacA/LacB"/>
    <property type="match status" value="1"/>
</dbReference>
<dbReference type="PIRSF" id="PIRSF005384">
    <property type="entry name" value="RpiB_LacA_B"/>
    <property type="match status" value="1"/>
</dbReference>